<protein>
    <submittedName>
        <fullName evidence="1">Uncharacterized protein</fullName>
    </submittedName>
</protein>
<sequence>MLMWPAVRQQLGNLTLVSHSGTRLLARTYLRPWIPKQLDIFCLNKRSKLRRRKQRRRMGERVSLRYR</sequence>
<dbReference type="AlphaFoldDB" id="A0A7J6U832"/>
<evidence type="ECO:0000313" key="1">
    <source>
        <dbReference type="EMBL" id="KAF4753849.1"/>
    </source>
</evidence>
<comment type="caution">
    <text evidence="1">The sequence shown here is derived from an EMBL/GenBank/DDBJ whole genome shotgun (WGS) entry which is preliminary data.</text>
</comment>
<evidence type="ECO:0000313" key="2">
    <source>
        <dbReference type="Proteomes" id="UP000553632"/>
    </source>
</evidence>
<keyword evidence="2" id="KW-1185">Reference proteome</keyword>
<reference evidence="1 2" key="1">
    <citation type="submission" date="2020-04" db="EMBL/GenBank/DDBJ databases">
        <title>Perkinsus olseni comparative genomics.</title>
        <authorList>
            <person name="Bogema D.R."/>
        </authorList>
    </citation>
    <scope>NUCLEOTIDE SEQUENCE [LARGE SCALE GENOMIC DNA]</scope>
    <source>
        <strain evidence="1 2">ATCC PRA-207</strain>
    </source>
</reference>
<name>A0A7J6U832_PEROL</name>
<proteinExistence type="predicted"/>
<accession>A0A7J6U832</accession>
<organism evidence="1 2">
    <name type="scientific">Perkinsus olseni</name>
    <name type="common">Perkinsus atlanticus</name>
    <dbReference type="NCBI Taxonomy" id="32597"/>
    <lineage>
        <taxon>Eukaryota</taxon>
        <taxon>Sar</taxon>
        <taxon>Alveolata</taxon>
        <taxon>Perkinsozoa</taxon>
        <taxon>Perkinsea</taxon>
        <taxon>Perkinsida</taxon>
        <taxon>Perkinsidae</taxon>
        <taxon>Perkinsus</taxon>
    </lineage>
</organism>
<gene>
    <name evidence="1" type="ORF">FOZ63_010780</name>
</gene>
<dbReference type="EMBL" id="JABANO010005229">
    <property type="protein sequence ID" value="KAF4753849.1"/>
    <property type="molecule type" value="Genomic_DNA"/>
</dbReference>
<dbReference type="Proteomes" id="UP000553632">
    <property type="component" value="Unassembled WGS sequence"/>
</dbReference>